<reference evidence="3" key="1">
    <citation type="submission" date="2020-06" db="EMBL/GenBank/DDBJ databases">
        <authorList>
            <person name="Onetto C."/>
        </authorList>
    </citation>
    <scope>NUCLEOTIDE SEQUENCE</scope>
</reference>
<evidence type="ECO:0000259" key="2">
    <source>
        <dbReference type="Pfam" id="PF25484"/>
    </source>
</evidence>
<dbReference type="InterPro" id="IPR057229">
    <property type="entry name" value="DUF7907"/>
</dbReference>
<name>A0A9N8KK94_9PEZI</name>
<dbReference type="AlphaFoldDB" id="A0A9N8KK94"/>
<keyword evidence="4" id="KW-1185">Reference proteome</keyword>
<evidence type="ECO:0000256" key="1">
    <source>
        <dbReference type="SAM" id="SignalP"/>
    </source>
</evidence>
<keyword evidence="1" id="KW-0732">Signal</keyword>
<dbReference type="OrthoDB" id="3518533at2759"/>
<accession>A0A9N8KK94</accession>
<gene>
    <name evidence="3" type="ORF">AWRI4620_LOCUS4143</name>
</gene>
<dbReference type="EMBL" id="CAINUL010000005">
    <property type="protein sequence ID" value="CAD0109888.1"/>
    <property type="molecule type" value="Genomic_DNA"/>
</dbReference>
<dbReference type="Proteomes" id="UP000745764">
    <property type="component" value="Unassembled WGS sequence"/>
</dbReference>
<sequence length="210" mass="22237">MYTSIKTLAAAIVLPLVAALPLSQRDEAAVFDSSKPFTLHTEVPPGGAGPFNPHPFNSQYLTAFHVGAGQSTIVATKNDSVVIGWTLSDSILQQPIALNGAPAGFAYNLSLVEQGPFRSDAPSGYDYVSLGATGEATTGFHFKGRKLVWSGSNSTTAPESFDGRFALCRVNGTAPYFSLGPQFQLLWRTDDVPSNSSRCADVHLIGDNVA</sequence>
<feature type="signal peptide" evidence="1">
    <location>
        <begin position="1"/>
        <end position="19"/>
    </location>
</feature>
<proteinExistence type="predicted"/>
<protein>
    <recommendedName>
        <fullName evidence="2">DUF7907 domain-containing protein</fullName>
    </recommendedName>
</protein>
<dbReference type="Pfam" id="PF25484">
    <property type="entry name" value="DUF7907"/>
    <property type="match status" value="1"/>
</dbReference>
<evidence type="ECO:0000313" key="3">
    <source>
        <dbReference type="EMBL" id="CAD0109888.1"/>
    </source>
</evidence>
<comment type="caution">
    <text evidence="3">The sequence shown here is derived from an EMBL/GenBank/DDBJ whole genome shotgun (WGS) entry which is preliminary data.</text>
</comment>
<feature type="domain" description="DUF7907" evidence="2">
    <location>
        <begin position="34"/>
        <end position="205"/>
    </location>
</feature>
<feature type="chain" id="PRO_5040111390" description="DUF7907 domain-containing protein" evidence="1">
    <location>
        <begin position="20"/>
        <end position="210"/>
    </location>
</feature>
<evidence type="ECO:0000313" key="4">
    <source>
        <dbReference type="Proteomes" id="UP000745764"/>
    </source>
</evidence>
<organism evidence="3 4">
    <name type="scientific">Aureobasidium uvarum</name>
    <dbReference type="NCBI Taxonomy" id="2773716"/>
    <lineage>
        <taxon>Eukaryota</taxon>
        <taxon>Fungi</taxon>
        <taxon>Dikarya</taxon>
        <taxon>Ascomycota</taxon>
        <taxon>Pezizomycotina</taxon>
        <taxon>Dothideomycetes</taxon>
        <taxon>Dothideomycetidae</taxon>
        <taxon>Dothideales</taxon>
        <taxon>Saccotheciaceae</taxon>
        <taxon>Aureobasidium</taxon>
    </lineage>
</organism>